<feature type="region of interest" description="Disordered" evidence="1">
    <location>
        <begin position="92"/>
        <end position="139"/>
    </location>
</feature>
<feature type="compositionally biased region" description="Low complexity" evidence="1">
    <location>
        <begin position="105"/>
        <end position="138"/>
    </location>
</feature>
<dbReference type="InterPro" id="IPR007849">
    <property type="entry name" value="ATP10"/>
</dbReference>
<keyword evidence="3" id="KW-1185">Reference proteome</keyword>
<dbReference type="PANTHER" id="PTHR28106:SF1">
    <property type="entry name" value="MITOCHONDRIAL ATPASE COMPLEX SUBUNIT ATP10"/>
    <property type="match status" value="1"/>
</dbReference>
<name>A0A177TRI5_9BASI</name>
<dbReference type="Proteomes" id="UP000077521">
    <property type="component" value="Unassembled WGS sequence"/>
</dbReference>
<dbReference type="GO" id="GO:0033615">
    <property type="term" value="P:mitochondrial proton-transporting ATP synthase complex assembly"/>
    <property type="evidence" value="ECO:0007669"/>
    <property type="project" value="TreeGrafter"/>
</dbReference>
<feature type="compositionally biased region" description="Pro residues" evidence="1">
    <location>
        <begin position="41"/>
        <end position="53"/>
    </location>
</feature>
<organism evidence="2 3">
    <name type="scientific">Tilletia indica</name>
    <dbReference type="NCBI Taxonomy" id="43049"/>
    <lineage>
        <taxon>Eukaryota</taxon>
        <taxon>Fungi</taxon>
        <taxon>Dikarya</taxon>
        <taxon>Basidiomycota</taxon>
        <taxon>Ustilaginomycotina</taxon>
        <taxon>Exobasidiomycetes</taxon>
        <taxon>Tilletiales</taxon>
        <taxon>Tilletiaceae</taxon>
        <taxon>Tilletia</taxon>
    </lineage>
</organism>
<feature type="region of interest" description="Disordered" evidence="1">
    <location>
        <begin position="304"/>
        <end position="335"/>
    </location>
</feature>
<dbReference type="GO" id="GO:0005743">
    <property type="term" value="C:mitochondrial inner membrane"/>
    <property type="evidence" value="ECO:0007669"/>
    <property type="project" value="TreeGrafter"/>
</dbReference>
<feature type="compositionally biased region" description="Polar residues" evidence="1">
    <location>
        <begin position="325"/>
        <end position="335"/>
    </location>
</feature>
<comment type="caution">
    <text evidence="2">The sequence shown here is derived from an EMBL/GenBank/DDBJ whole genome shotgun (WGS) entry which is preliminary data.</text>
</comment>
<feature type="region of interest" description="Disordered" evidence="1">
    <location>
        <begin position="26"/>
        <end position="70"/>
    </location>
</feature>
<dbReference type="AlphaFoldDB" id="A0A177TRI5"/>
<dbReference type="EMBL" id="LWDF02000276">
    <property type="protein sequence ID" value="KAE8250877.1"/>
    <property type="molecule type" value="Genomic_DNA"/>
</dbReference>
<evidence type="ECO:0000313" key="3">
    <source>
        <dbReference type="Proteomes" id="UP000077521"/>
    </source>
</evidence>
<feature type="compositionally biased region" description="Low complexity" evidence="1">
    <location>
        <begin position="54"/>
        <end position="70"/>
    </location>
</feature>
<proteinExistence type="predicted"/>
<evidence type="ECO:0000313" key="2">
    <source>
        <dbReference type="EMBL" id="KAE8250877.1"/>
    </source>
</evidence>
<gene>
    <name evidence="2" type="ORF">A4X13_0g4292</name>
</gene>
<dbReference type="PANTHER" id="PTHR28106">
    <property type="entry name" value="MITOCHONDRIAL ATPASE COMPLEX SUBUNIT ATP10"/>
    <property type="match status" value="1"/>
</dbReference>
<sequence length="392" mass="41833">MAATLTRTAAATTAVSRRGNRICGHFLSPAYTRAASSSKEPQPPAQQDPPQPQPQAQEIKPSFSTSASTLAAQAAAKPLPFLNSAPGFPFPPSVIANEPSPPPSSSSSASSSSKSKASSTTTTTTDTSKPSRAAAAATRDAKIYVERKAILSEATKGYFHDFHALRAHGGKTWRAPTSLIRSERSNYWPDWSGKRLSDGENLSTASLMKGKITLVSVLSSQASEGHVKSFNESTLRTYDSHPDFQHVVLNVQLSTLRAFLMRIVFNTLRSGVEEAQRGMYFLCTSAPALPARVLEMELEAAKRAAGGLPSSSEEEGGGVKGALASMTSSTKTSNSPGAEAYLRSALHLHNKHVGYVFLVDQRCRIRWAGGGFAEEGEREALRACTGVLLARH</sequence>
<dbReference type="Pfam" id="PF05176">
    <property type="entry name" value="ATP-synt_10"/>
    <property type="match status" value="2"/>
</dbReference>
<reference evidence="2" key="1">
    <citation type="submission" date="2016-04" db="EMBL/GenBank/DDBJ databases">
        <authorList>
            <person name="Nguyen H.D."/>
            <person name="Samba Siva P."/>
            <person name="Cullis J."/>
            <person name="Levesque C.A."/>
            <person name="Hambleton S."/>
        </authorList>
    </citation>
    <scope>NUCLEOTIDE SEQUENCE</scope>
    <source>
        <strain evidence="2">DAOMC 236416</strain>
    </source>
</reference>
<accession>A0A177TRI5</accession>
<protein>
    <submittedName>
        <fullName evidence="2">Uncharacterized protein</fullName>
    </submittedName>
</protein>
<reference evidence="2" key="2">
    <citation type="journal article" date="2019" name="IMA Fungus">
        <title>Genome sequencing and comparison of five Tilletia species to identify candidate genes for the detection of regulated species infecting wheat.</title>
        <authorList>
            <person name="Nguyen H.D.T."/>
            <person name="Sultana T."/>
            <person name="Kesanakurti P."/>
            <person name="Hambleton S."/>
        </authorList>
    </citation>
    <scope>NUCLEOTIDE SEQUENCE</scope>
    <source>
        <strain evidence="2">DAOMC 236416</strain>
    </source>
</reference>
<evidence type="ECO:0000256" key="1">
    <source>
        <dbReference type="SAM" id="MobiDB-lite"/>
    </source>
</evidence>